<name>A0A2H1GCP3_ZYMTR</name>
<evidence type="ECO:0000313" key="3">
    <source>
        <dbReference type="Proteomes" id="UP000245764"/>
    </source>
</evidence>
<proteinExistence type="predicted"/>
<dbReference type="EMBL" id="LT854256">
    <property type="protein sequence ID" value="SMR51337.1"/>
    <property type="molecule type" value="Genomic_DNA"/>
</dbReference>
<evidence type="ECO:0000313" key="2">
    <source>
        <dbReference type="EMBL" id="SMR51337.1"/>
    </source>
</evidence>
<feature type="compositionally biased region" description="Basic and acidic residues" evidence="1">
    <location>
        <begin position="58"/>
        <end position="111"/>
    </location>
</feature>
<feature type="compositionally biased region" description="Basic and acidic residues" evidence="1">
    <location>
        <begin position="18"/>
        <end position="43"/>
    </location>
</feature>
<sequence length="293" mass="33010">MWPPSSHEAALTTKHKKCNQEKAEEQEDKHGLSDVDQTTEKKGMVNAASELEQTQEGLKQEEESQEDTKQEEGTHRNEQGTAATERKRSEGVPDKTSNRQGGDEKDGHDHSVPPTPSALPLPASVKRPTSLLDLPEELWIEIGKMVINDLPITIIQAIADVSTEYSERCGHIHYQNIDTLSPRPLPPAILQTSSALRRELRLVYFSEKIVIEISIRSAAPRLLLLDQYMAMVGRSACQKIKGVVRWGRLTKATHTPDPCYRGMWERNFRVVYGEAVRTEGWESDGLFWNVTFA</sequence>
<accession>A0A2H1GCP3</accession>
<reference evidence="3" key="1">
    <citation type="submission" date="2017-05" db="EMBL/GenBank/DDBJ databases">
        <authorList>
            <person name="Song R."/>
            <person name="Chenine A.L."/>
            <person name="Ruprecht R.M."/>
        </authorList>
    </citation>
    <scope>NUCLEOTIDE SEQUENCE [LARGE SCALE GENOMIC DNA]</scope>
</reference>
<organism evidence="2 3">
    <name type="scientific">Zymoseptoria tritici ST99CH_1E4</name>
    <dbReference type="NCBI Taxonomy" id="1276532"/>
    <lineage>
        <taxon>Eukaryota</taxon>
        <taxon>Fungi</taxon>
        <taxon>Dikarya</taxon>
        <taxon>Ascomycota</taxon>
        <taxon>Pezizomycotina</taxon>
        <taxon>Dothideomycetes</taxon>
        <taxon>Dothideomycetidae</taxon>
        <taxon>Mycosphaerellales</taxon>
        <taxon>Mycosphaerellaceae</taxon>
        <taxon>Zymoseptoria</taxon>
    </lineage>
</organism>
<dbReference type="Proteomes" id="UP000245764">
    <property type="component" value="Chromosome 4"/>
</dbReference>
<protein>
    <recommendedName>
        <fullName evidence="4">F-box domain-containing protein</fullName>
    </recommendedName>
</protein>
<dbReference type="AlphaFoldDB" id="A0A2H1GCP3"/>
<gene>
    <name evidence="2" type="ORF">ZT1E4_G5556</name>
</gene>
<feature type="region of interest" description="Disordered" evidence="1">
    <location>
        <begin position="1"/>
        <end position="124"/>
    </location>
</feature>
<evidence type="ECO:0008006" key="4">
    <source>
        <dbReference type="Google" id="ProtNLM"/>
    </source>
</evidence>
<evidence type="ECO:0000256" key="1">
    <source>
        <dbReference type="SAM" id="MobiDB-lite"/>
    </source>
</evidence>